<reference evidence="2" key="2">
    <citation type="submission" date="2020-09" db="EMBL/GenBank/DDBJ databases">
        <authorList>
            <person name="Sun Q."/>
            <person name="Sedlacek I."/>
        </authorList>
    </citation>
    <scope>NUCLEOTIDE SEQUENCE</scope>
    <source>
        <strain evidence="2">CCM 7086</strain>
    </source>
</reference>
<accession>A0A8J2XUX2</accession>
<protein>
    <submittedName>
        <fullName evidence="2">Flagellar protein FlaG</fullName>
    </submittedName>
</protein>
<dbReference type="Gene3D" id="3.30.160.170">
    <property type="entry name" value="FlaG-like"/>
    <property type="match status" value="1"/>
</dbReference>
<dbReference type="PANTHER" id="PTHR37166:SF1">
    <property type="entry name" value="PROTEIN FLAG"/>
    <property type="match status" value="1"/>
</dbReference>
<reference evidence="2" key="1">
    <citation type="journal article" date="2014" name="Int. J. Syst. Evol. Microbiol.">
        <title>Complete genome sequence of Corynebacterium casei LMG S-19264T (=DSM 44701T), isolated from a smear-ripened cheese.</title>
        <authorList>
            <consortium name="US DOE Joint Genome Institute (JGI-PGF)"/>
            <person name="Walter F."/>
            <person name="Albersmeier A."/>
            <person name="Kalinowski J."/>
            <person name="Ruckert C."/>
        </authorList>
    </citation>
    <scope>NUCLEOTIDE SEQUENCE</scope>
    <source>
        <strain evidence="2">CCM 7086</strain>
    </source>
</reference>
<dbReference type="InterPro" id="IPR005186">
    <property type="entry name" value="FlaG"/>
</dbReference>
<feature type="region of interest" description="Disordered" evidence="1">
    <location>
        <begin position="1"/>
        <end position="30"/>
    </location>
</feature>
<evidence type="ECO:0000313" key="3">
    <source>
        <dbReference type="Proteomes" id="UP000620266"/>
    </source>
</evidence>
<dbReference type="PANTHER" id="PTHR37166">
    <property type="entry name" value="PROTEIN FLAG"/>
    <property type="match status" value="1"/>
</dbReference>
<dbReference type="InterPro" id="IPR035924">
    <property type="entry name" value="FlaG-like_sf"/>
</dbReference>
<name>A0A8J2XUX2_9BURK</name>
<keyword evidence="2" id="KW-0282">Flagellum</keyword>
<dbReference type="Proteomes" id="UP000620266">
    <property type="component" value="Unassembled WGS sequence"/>
</dbReference>
<comment type="caution">
    <text evidence="2">The sequence shown here is derived from an EMBL/GenBank/DDBJ whole genome shotgun (WGS) entry which is preliminary data.</text>
</comment>
<keyword evidence="2" id="KW-0969">Cilium</keyword>
<dbReference type="RefSeq" id="WP_188395173.1">
    <property type="nucleotide sequence ID" value="NZ_BMCG01000002.1"/>
</dbReference>
<dbReference type="SUPFAM" id="SSF160214">
    <property type="entry name" value="FlaG-like"/>
    <property type="match status" value="1"/>
</dbReference>
<dbReference type="Pfam" id="PF03646">
    <property type="entry name" value="FlaG"/>
    <property type="match status" value="1"/>
</dbReference>
<gene>
    <name evidence="2" type="primary">flaG</name>
    <name evidence="2" type="ORF">GCM10007205_10890</name>
</gene>
<keyword evidence="3" id="KW-1185">Reference proteome</keyword>
<dbReference type="AlphaFoldDB" id="A0A8J2XUX2"/>
<evidence type="ECO:0000256" key="1">
    <source>
        <dbReference type="SAM" id="MobiDB-lite"/>
    </source>
</evidence>
<sequence>MEISQIGAAGNWADTQSVAHTGSHRSDARPATPVITSTAVRQPAQASAQMPTQEALQSINKTLQSMSSRLQFSLDEESNRTIVKVVDRETDQVIRQIPTEEAIEISKALDKLQGLLIHAQA</sequence>
<evidence type="ECO:0000313" key="2">
    <source>
        <dbReference type="EMBL" id="GGC03518.1"/>
    </source>
</evidence>
<keyword evidence="2" id="KW-0966">Cell projection</keyword>
<proteinExistence type="predicted"/>
<dbReference type="EMBL" id="BMCG01000002">
    <property type="protein sequence ID" value="GGC03518.1"/>
    <property type="molecule type" value="Genomic_DNA"/>
</dbReference>
<organism evidence="2 3">
    <name type="scientific">Oxalicibacterium flavum</name>
    <dbReference type="NCBI Taxonomy" id="179467"/>
    <lineage>
        <taxon>Bacteria</taxon>
        <taxon>Pseudomonadati</taxon>
        <taxon>Pseudomonadota</taxon>
        <taxon>Betaproteobacteria</taxon>
        <taxon>Burkholderiales</taxon>
        <taxon>Oxalobacteraceae</taxon>
        <taxon>Oxalicibacterium</taxon>
    </lineage>
</organism>